<dbReference type="HOGENOM" id="CLU_1530575_0_0_10"/>
<protein>
    <submittedName>
        <fullName evidence="1">Uncharacterized protein</fullName>
    </submittedName>
</protein>
<dbReference type="EMBL" id="ABIB01000011">
    <property type="protein sequence ID" value="EDP94996.1"/>
    <property type="molecule type" value="Genomic_DNA"/>
</dbReference>
<keyword evidence="2" id="KW-1185">Reference proteome</keyword>
<proteinExistence type="predicted"/>
<reference evidence="1 2" key="1">
    <citation type="journal article" date="2011" name="J. Bacteriol.">
        <title>Genome sequence of the algicidal bacterium Kordia algicida OT-1.</title>
        <authorList>
            <person name="Lee H.S."/>
            <person name="Kang S.G."/>
            <person name="Kwon K.K."/>
            <person name="Lee J.H."/>
            <person name="Kim S.J."/>
        </authorList>
    </citation>
    <scope>NUCLEOTIDE SEQUENCE [LARGE SCALE GENOMIC DNA]</scope>
    <source>
        <strain evidence="1 2">OT-1</strain>
    </source>
</reference>
<accession>A9E6A1</accession>
<dbReference type="AlphaFoldDB" id="A9E6A1"/>
<name>A9E6A1_9FLAO</name>
<dbReference type="STRING" id="391587.KAOT1_01634"/>
<evidence type="ECO:0000313" key="1">
    <source>
        <dbReference type="EMBL" id="EDP94996.1"/>
    </source>
</evidence>
<comment type="caution">
    <text evidence="1">The sequence shown here is derived from an EMBL/GenBank/DDBJ whole genome shotgun (WGS) entry which is preliminary data.</text>
</comment>
<dbReference type="OrthoDB" id="921445at2"/>
<gene>
    <name evidence="1" type="ORF">KAOT1_01634</name>
</gene>
<dbReference type="eggNOG" id="COG3468">
    <property type="taxonomic scope" value="Bacteria"/>
</dbReference>
<sequence length="175" mass="20343">MTNLKTVVIDNAFKFEKHTVQIDLSEQTLGNLSYARNPEYKEQTLMLNVLQEGKASLYAYVDEEKKAFYYKKESDTLTPLVYKIYTNEKRSILYNKRYQQQLLTEFTCETISEKTVVKVDYNAGDLTSFFRKYNECHGGNVVEFRKKKKGTFHLKAKAGMYNSKADADLALATFF</sequence>
<evidence type="ECO:0000313" key="2">
    <source>
        <dbReference type="Proteomes" id="UP000002945"/>
    </source>
</evidence>
<organism evidence="1 2">
    <name type="scientific">Kordia algicida OT-1</name>
    <dbReference type="NCBI Taxonomy" id="391587"/>
    <lineage>
        <taxon>Bacteria</taxon>
        <taxon>Pseudomonadati</taxon>
        <taxon>Bacteroidota</taxon>
        <taxon>Flavobacteriia</taxon>
        <taxon>Flavobacteriales</taxon>
        <taxon>Flavobacteriaceae</taxon>
        <taxon>Kordia</taxon>
    </lineage>
</organism>
<dbReference type="Proteomes" id="UP000002945">
    <property type="component" value="Unassembled WGS sequence"/>
</dbReference>
<dbReference type="RefSeq" id="WP_007092902.1">
    <property type="nucleotide sequence ID" value="NZ_CP142125.1"/>
</dbReference>